<dbReference type="EMBL" id="LAVV01006951">
    <property type="protein sequence ID" value="KNZ57674.1"/>
    <property type="molecule type" value="Genomic_DNA"/>
</dbReference>
<dbReference type="Proteomes" id="UP000037035">
    <property type="component" value="Unassembled WGS sequence"/>
</dbReference>
<gene>
    <name evidence="2" type="ORF">VP01_2102g4</name>
</gene>
<evidence type="ECO:0000313" key="2">
    <source>
        <dbReference type="EMBL" id="KNZ57674.1"/>
    </source>
</evidence>
<dbReference type="InterPro" id="IPR012340">
    <property type="entry name" value="NA-bd_OB-fold"/>
</dbReference>
<dbReference type="OrthoDB" id="372421at2759"/>
<proteinExistence type="predicted"/>
<dbReference type="VEuPathDB" id="FungiDB:VP01_2102g4"/>
<keyword evidence="3" id="KW-1185">Reference proteome</keyword>
<reference evidence="2 3" key="1">
    <citation type="submission" date="2015-08" db="EMBL/GenBank/DDBJ databases">
        <title>Next Generation Sequencing and Analysis of the Genome of Puccinia sorghi L Schw, the Causal Agent of Maize Common Rust.</title>
        <authorList>
            <person name="Rochi L."/>
            <person name="Burguener G."/>
            <person name="Darino M."/>
            <person name="Turjanski A."/>
            <person name="Kreff E."/>
            <person name="Dieguez M.J."/>
            <person name="Sacco F."/>
        </authorList>
    </citation>
    <scope>NUCLEOTIDE SEQUENCE [LARGE SCALE GENOMIC DNA]</scope>
    <source>
        <strain evidence="2 3">RO10H11247</strain>
    </source>
</reference>
<sequence>MVVAAPQHHLSVTVLLLTFSRLEQRVTRALNYIPEQKLAAHLVFNCQMGPCRMTTADMVAAMLVANSIQMNKLNKLTNSVGRWGHMCPKRKAVYDFKSRAEAEQRESPETLPREHYLQNDIPCGSSGCSDCLRILSTIQLDHPSQEPLDQDDSMEIEETSQVKKKQRKALLLSKSGRTPHRRYINKHYPVLDTNVALRLINEADPTAKFIRGWIFWNKTWLDTHIRRKPDESINDRTTGQSAKPASGKRPICYHTTSMSSYSPMIGLTSRKLRSSTSTPRPPKNIISATSSTTEWHQLFQCTFRPDLYNYLEGSIFYEDLDKPILFIGWESMNQAIDGDIYGRTVITLGIPDPHTENDFLTFNAMRHAAQCLGRVTRGRTYNGLMVFADKVHISLIYTNHADLSDGDGLLRLINAPSCPNGSTRIFSGGDSNGHGDGDFQAIPHPQITSVNISRQSFNASSMSRDHQDMVELPMERVIGHNRLQKPSGISWTPPNVSPLNVPLELKWLPAVTDMERTGKSSLAFKFTKRSKAQAILLHREDGTITAMNRFKSPSQSRQPVSDIRLTNSMAQIYLEPGGFTQ</sequence>
<dbReference type="STRING" id="27349.A0A0L6VAD2"/>
<evidence type="ECO:0000313" key="3">
    <source>
        <dbReference type="Proteomes" id="UP000037035"/>
    </source>
</evidence>
<dbReference type="SUPFAM" id="SSF50249">
    <property type="entry name" value="Nucleic acid-binding proteins"/>
    <property type="match status" value="1"/>
</dbReference>
<dbReference type="Gene3D" id="3.40.50.1010">
    <property type="entry name" value="5'-nuclease"/>
    <property type="match status" value="1"/>
</dbReference>
<evidence type="ECO:0000256" key="1">
    <source>
        <dbReference type="SAM" id="MobiDB-lite"/>
    </source>
</evidence>
<dbReference type="AlphaFoldDB" id="A0A0L6VAD2"/>
<accession>A0A0L6VAD2</accession>
<comment type="caution">
    <text evidence="2">The sequence shown here is derived from an EMBL/GenBank/DDBJ whole genome shotgun (WGS) entry which is preliminary data.</text>
</comment>
<name>A0A0L6VAD2_9BASI</name>
<organism evidence="2 3">
    <name type="scientific">Puccinia sorghi</name>
    <dbReference type="NCBI Taxonomy" id="27349"/>
    <lineage>
        <taxon>Eukaryota</taxon>
        <taxon>Fungi</taxon>
        <taxon>Dikarya</taxon>
        <taxon>Basidiomycota</taxon>
        <taxon>Pucciniomycotina</taxon>
        <taxon>Pucciniomycetes</taxon>
        <taxon>Pucciniales</taxon>
        <taxon>Pucciniaceae</taxon>
        <taxon>Puccinia</taxon>
    </lineage>
</organism>
<protein>
    <submittedName>
        <fullName evidence="2">Uncharacterized protein</fullName>
    </submittedName>
</protein>
<feature type="region of interest" description="Disordered" evidence="1">
    <location>
        <begin position="230"/>
        <end position="249"/>
    </location>
</feature>